<dbReference type="InterPro" id="IPR036639">
    <property type="entry name" value="Cyt_c_oxidase_su4_sf"/>
</dbReference>
<reference evidence="11" key="1">
    <citation type="submission" date="2022-07" db="EMBL/GenBank/DDBJ databases">
        <title>The genome of Lyophyllum shimeji provides insight into the initial evolution of ectomycorrhizal fungal genome.</title>
        <authorList>
            <person name="Kobayashi Y."/>
            <person name="Shibata T."/>
            <person name="Hirakawa H."/>
            <person name="Shigenobu S."/>
            <person name="Nishiyama T."/>
            <person name="Yamada A."/>
            <person name="Hasebe M."/>
            <person name="Kawaguchi M."/>
        </authorList>
    </citation>
    <scope>NUCLEOTIDE SEQUENCE</scope>
    <source>
        <strain evidence="11">AT787</strain>
    </source>
</reference>
<evidence type="ECO:0000313" key="11">
    <source>
        <dbReference type="EMBL" id="GLB34506.1"/>
    </source>
</evidence>
<keyword evidence="6" id="KW-0809">Transit peptide</keyword>
<protein>
    <submittedName>
        <fullName evidence="11">Cytochrome c oxidase subunit IV</fullName>
    </submittedName>
</protein>
<dbReference type="GO" id="GO:0045277">
    <property type="term" value="C:respiratory chain complex IV"/>
    <property type="evidence" value="ECO:0007669"/>
    <property type="project" value="InterPro"/>
</dbReference>
<comment type="similarity">
    <text evidence="3">Belongs to the cytochrome c oxidase IV family.</text>
</comment>
<dbReference type="EMBL" id="BRPK01000002">
    <property type="protein sequence ID" value="GLB34506.1"/>
    <property type="molecule type" value="Genomic_DNA"/>
</dbReference>
<dbReference type="GO" id="GO:0016491">
    <property type="term" value="F:oxidoreductase activity"/>
    <property type="evidence" value="ECO:0007669"/>
    <property type="project" value="UniProtKB-KW"/>
</dbReference>
<dbReference type="AlphaFoldDB" id="A0A9P3PEQ8"/>
<evidence type="ECO:0000256" key="3">
    <source>
        <dbReference type="ARBA" id="ARBA00008135"/>
    </source>
</evidence>
<dbReference type="SUPFAM" id="SSF81406">
    <property type="entry name" value="Mitochondrial cytochrome c oxidase subunit IV"/>
    <property type="match status" value="1"/>
</dbReference>
<dbReference type="PANTHER" id="PTHR10707:SF10">
    <property type="entry name" value="CYTOCHROME C OXIDASE SUBUNIT 4"/>
    <property type="match status" value="1"/>
</dbReference>
<evidence type="ECO:0000256" key="8">
    <source>
        <dbReference type="ARBA" id="ARBA00023002"/>
    </source>
</evidence>
<evidence type="ECO:0000256" key="9">
    <source>
        <dbReference type="ARBA" id="ARBA00023128"/>
    </source>
</evidence>
<evidence type="ECO:0000313" key="12">
    <source>
        <dbReference type="Proteomes" id="UP001063166"/>
    </source>
</evidence>
<dbReference type="CDD" id="cd00922">
    <property type="entry name" value="Cyt_c_Oxidase_IV"/>
    <property type="match status" value="1"/>
</dbReference>
<dbReference type="OrthoDB" id="186013at2759"/>
<keyword evidence="8" id="KW-0560">Oxidoreductase</keyword>
<keyword evidence="5" id="KW-0999">Mitochondrion inner membrane</keyword>
<evidence type="ECO:0000256" key="1">
    <source>
        <dbReference type="ARBA" id="ARBA00004434"/>
    </source>
</evidence>
<gene>
    <name evidence="11" type="primary">cox5</name>
    <name evidence="11" type="ORF">LshimejAT787_0200710</name>
</gene>
<dbReference type="GO" id="GO:0005743">
    <property type="term" value="C:mitochondrial inner membrane"/>
    <property type="evidence" value="ECO:0007669"/>
    <property type="project" value="UniProtKB-SubCell"/>
</dbReference>
<evidence type="ECO:0000256" key="5">
    <source>
        <dbReference type="ARBA" id="ARBA00022792"/>
    </source>
</evidence>
<organism evidence="11 12">
    <name type="scientific">Lyophyllum shimeji</name>
    <name type="common">Hon-shimeji</name>
    <name type="synonym">Tricholoma shimeji</name>
    <dbReference type="NCBI Taxonomy" id="47721"/>
    <lineage>
        <taxon>Eukaryota</taxon>
        <taxon>Fungi</taxon>
        <taxon>Dikarya</taxon>
        <taxon>Basidiomycota</taxon>
        <taxon>Agaricomycotina</taxon>
        <taxon>Agaricomycetes</taxon>
        <taxon>Agaricomycetidae</taxon>
        <taxon>Agaricales</taxon>
        <taxon>Tricholomatineae</taxon>
        <taxon>Lyophyllaceae</taxon>
        <taxon>Lyophyllum</taxon>
    </lineage>
</organism>
<evidence type="ECO:0000256" key="10">
    <source>
        <dbReference type="ARBA" id="ARBA00023136"/>
    </source>
</evidence>
<evidence type="ECO:0000256" key="6">
    <source>
        <dbReference type="ARBA" id="ARBA00022946"/>
    </source>
</evidence>
<evidence type="ECO:0000256" key="2">
    <source>
        <dbReference type="ARBA" id="ARBA00004673"/>
    </source>
</evidence>
<keyword evidence="4" id="KW-0812">Transmembrane</keyword>
<keyword evidence="9" id="KW-0496">Mitochondrion</keyword>
<evidence type="ECO:0000256" key="7">
    <source>
        <dbReference type="ARBA" id="ARBA00022989"/>
    </source>
</evidence>
<dbReference type="Pfam" id="PF02936">
    <property type="entry name" value="COX4"/>
    <property type="match status" value="1"/>
</dbReference>
<dbReference type="InterPro" id="IPR004203">
    <property type="entry name" value="Cyt_c_oxidase_su4_fam"/>
</dbReference>
<keyword evidence="7" id="KW-1133">Transmembrane helix</keyword>
<dbReference type="GO" id="GO:0006123">
    <property type="term" value="P:mitochondrial electron transport, cytochrome c to oxygen"/>
    <property type="evidence" value="ECO:0007669"/>
    <property type="project" value="InterPro"/>
</dbReference>
<comment type="subcellular location">
    <subcellularLocation>
        <location evidence="1">Mitochondrion inner membrane</location>
        <topology evidence="1">Single-pass membrane protein</topology>
    </subcellularLocation>
</comment>
<dbReference type="Proteomes" id="UP001063166">
    <property type="component" value="Unassembled WGS sequence"/>
</dbReference>
<keyword evidence="12" id="KW-1185">Reference proteome</keyword>
<sequence length="177" mass="19277">MQAAARSLARVRAVRCLTTTASPSHVAGSTAAPASSSSSKVAPIPLSNVEAQWAKLSPEEKQSVHEQLEEIQKRDWKTLSLDEKRAAYYVAFGPHGPRTPTSLPGDGYKIFFWTMTLVAAAGGIYYGLRQLTPPPPKTLTKEWEEAMNERAKEMKINPISGISSEGYTGKGFIQSPK</sequence>
<name>A0A9P3PEQ8_LYOSH</name>
<dbReference type="FunFam" id="1.10.442.10:FF:000002">
    <property type="entry name" value="Cytochrome c oxidase subunit V"/>
    <property type="match status" value="1"/>
</dbReference>
<evidence type="ECO:0000256" key="4">
    <source>
        <dbReference type="ARBA" id="ARBA00022692"/>
    </source>
</evidence>
<keyword evidence="10" id="KW-0472">Membrane</keyword>
<proteinExistence type="inferred from homology"/>
<dbReference type="Gene3D" id="1.10.442.10">
    <property type="entry name" value="Cytochrome c oxidase subunit IV"/>
    <property type="match status" value="1"/>
</dbReference>
<comment type="caution">
    <text evidence="11">The sequence shown here is derived from an EMBL/GenBank/DDBJ whole genome shotgun (WGS) entry which is preliminary data.</text>
</comment>
<accession>A0A9P3PEQ8</accession>
<dbReference type="PANTHER" id="PTHR10707">
    <property type="entry name" value="CYTOCHROME C OXIDASE SUBUNIT IV"/>
    <property type="match status" value="1"/>
</dbReference>
<comment type="pathway">
    <text evidence="2">Energy metabolism; oxidative phosphorylation.</text>
</comment>